<reference evidence="2" key="2">
    <citation type="submission" date="2018-10" db="UniProtKB">
        <authorList>
            <consortium name="EnsemblPlants"/>
        </authorList>
    </citation>
    <scope>IDENTIFICATION</scope>
</reference>
<proteinExistence type="predicted"/>
<protein>
    <submittedName>
        <fullName evidence="2">Uncharacterized protein</fullName>
    </submittedName>
</protein>
<dbReference type="AlphaFoldDB" id="A0A3B6PHP3"/>
<keyword evidence="1" id="KW-1133">Transmembrane helix</keyword>
<evidence type="ECO:0000313" key="2">
    <source>
        <dbReference type="EnsemblPlants" id="TraesCS6B02G121200.1"/>
    </source>
</evidence>
<feature type="transmembrane region" description="Helical" evidence="1">
    <location>
        <begin position="153"/>
        <end position="176"/>
    </location>
</feature>
<dbReference type="OMA" id="FPCAVAF"/>
<dbReference type="GeneID" id="123133723"/>
<evidence type="ECO:0000313" key="3">
    <source>
        <dbReference type="Proteomes" id="UP000019116"/>
    </source>
</evidence>
<dbReference type="Gramene" id="TraesWEE_scaffold_014385_01G000300.1">
    <property type="protein sequence ID" value="TraesWEE_scaffold_014385_01G000300.1"/>
    <property type="gene ID" value="TraesWEE_scaffold_014385_01G000300"/>
</dbReference>
<accession>A0A3B6PHP3</accession>
<dbReference type="Gramene" id="TraesCS6B03G0301500.1">
    <property type="protein sequence ID" value="TraesCS6B03G0301500.1.CDS"/>
    <property type="gene ID" value="TraesCS6B03G0301500"/>
</dbReference>
<name>A0A3B6PHP3_WHEAT</name>
<dbReference type="Proteomes" id="UP000019116">
    <property type="component" value="Chromosome 6B"/>
</dbReference>
<dbReference type="EnsemblPlants" id="TraesCS6B02G121200.1">
    <property type="protein sequence ID" value="TraesCS6B02G121200.1"/>
    <property type="gene ID" value="TraesCS6B02G121200"/>
</dbReference>
<dbReference type="Gramene" id="TraesNOR6B03G03501000.1">
    <property type="protein sequence ID" value="TraesNOR6B03G03501000.1"/>
    <property type="gene ID" value="TraesNOR6B03G03501000"/>
</dbReference>
<gene>
    <name evidence="2" type="primary">LOC123133723</name>
</gene>
<evidence type="ECO:0000256" key="1">
    <source>
        <dbReference type="SAM" id="Phobius"/>
    </source>
</evidence>
<keyword evidence="3" id="KW-1185">Reference proteome</keyword>
<dbReference type="OrthoDB" id="10534583at2759"/>
<feature type="transmembrane region" description="Helical" evidence="1">
    <location>
        <begin position="125"/>
        <end position="146"/>
    </location>
</feature>
<feature type="transmembrane region" description="Helical" evidence="1">
    <location>
        <begin position="41"/>
        <end position="64"/>
    </location>
</feature>
<feature type="transmembrane region" description="Helical" evidence="1">
    <location>
        <begin position="76"/>
        <end position="98"/>
    </location>
</feature>
<keyword evidence="1" id="KW-0472">Membrane</keyword>
<dbReference type="KEGG" id="taes:123133723"/>
<sequence length="200" mass="21474">MAFEGEVSRLAARIAASSPARVRMAVGTLARSSAARAAADALVYLFVGTICVLSAATFLCAVAFRACGRNCSVAAAILFYSGMLSLLLMVPAMVLFFLRAAGSEVKYDVVEDRLRPWPLDRTAVAIWRFFVVATSVEFIGLVLQICGFPKVSYLLRAAALLCMLLVIALFCIRAAVALWRMNPRQSAAVAASVLLWRCGG</sequence>
<reference evidence="2" key="1">
    <citation type="submission" date="2018-08" db="EMBL/GenBank/DDBJ databases">
        <authorList>
            <person name="Rossello M."/>
        </authorList>
    </citation>
    <scope>NUCLEOTIDE SEQUENCE [LARGE SCALE GENOMIC DNA]</scope>
    <source>
        <strain evidence="2">cv. Chinese Spring</strain>
    </source>
</reference>
<dbReference type="Gramene" id="TraesMAC6B03G03466060.1">
    <property type="protein sequence ID" value="TraesMAC6B03G03466060.1"/>
    <property type="gene ID" value="TraesMAC6B03G03466060"/>
</dbReference>
<dbReference type="Gramene" id="TraesCS6B02G121200.1">
    <property type="protein sequence ID" value="TraesCS6B02G121200.1"/>
    <property type="gene ID" value="TraesCS6B02G121200"/>
</dbReference>
<organism evidence="2">
    <name type="scientific">Triticum aestivum</name>
    <name type="common">Wheat</name>
    <dbReference type="NCBI Taxonomy" id="4565"/>
    <lineage>
        <taxon>Eukaryota</taxon>
        <taxon>Viridiplantae</taxon>
        <taxon>Streptophyta</taxon>
        <taxon>Embryophyta</taxon>
        <taxon>Tracheophyta</taxon>
        <taxon>Spermatophyta</taxon>
        <taxon>Magnoliopsida</taxon>
        <taxon>Liliopsida</taxon>
        <taxon>Poales</taxon>
        <taxon>Poaceae</taxon>
        <taxon>BOP clade</taxon>
        <taxon>Pooideae</taxon>
        <taxon>Triticodae</taxon>
        <taxon>Triticeae</taxon>
        <taxon>Triticinae</taxon>
        <taxon>Triticum</taxon>
    </lineage>
</organism>
<keyword evidence="1" id="KW-0812">Transmembrane</keyword>
<dbReference type="RefSeq" id="XP_044409075.1">
    <property type="nucleotide sequence ID" value="XM_044553140.1"/>
</dbReference>